<dbReference type="AlphaFoldDB" id="A0A1H2LGJ8"/>
<gene>
    <name evidence="1" type="ORF">SAMN04489737_0986</name>
</gene>
<dbReference type="Pfam" id="PF11305">
    <property type="entry name" value="DUF3107"/>
    <property type="match status" value="1"/>
</dbReference>
<proteinExistence type="predicted"/>
<dbReference type="EMBL" id="LT629804">
    <property type="protein sequence ID" value="SDU79748.1"/>
    <property type="molecule type" value="Genomic_DNA"/>
</dbReference>
<dbReference type="GeneID" id="65344723"/>
<protein>
    <recommendedName>
        <fullName evidence="3">ATP-binding protein</fullName>
    </recommendedName>
</protein>
<accession>A0A1H2LGJ8</accession>
<organism evidence="1 2">
    <name type="scientific">Arcanobacterium phocae</name>
    <dbReference type="NCBI Taxonomy" id="131112"/>
    <lineage>
        <taxon>Bacteria</taxon>
        <taxon>Bacillati</taxon>
        <taxon>Actinomycetota</taxon>
        <taxon>Actinomycetes</taxon>
        <taxon>Actinomycetales</taxon>
        <taxon>Actinomycetaceae</taxon>
        <taxon>Arcanobacterium</taxon>
    </lineage>
</organism>
<dbReference type="InterPro" id="IPR021456">
    <property type="entry name" value="DUF3107"/>
</dbReference>
<evidence type="ECO:0008006" key="3">
    <source>
        <dbReference type="Google" id="ProtNLM"/>
    </source>
</evidence>
<evidence type="ECO:0000313" key="1">
    <source>
        <dbReference type="EMBL" id="SDU79748.1"/>
    </source>
</evidence>
<keyword evidence="2" id="KW-1185">Reference proteome</keyword>
<dbReference type="RefSeq" id="WP_231700116.1">
    <property type="nucleotide sequence ID" value="NZ_JABAOT010000001.1"/>
</dbReference>
<dbReference type="STRING" id="131112.SAMN04489737_0986"/>
<name>A0A1H2LGJ8_9ACTO</name>
<dbReference type="Proteomes" id="UP000214355">
    <property type="component" value="Chromosome I"/>
</dbReference>
<sequence length="83" mass="8736">MSCGKKGQTLDITIGIRDVTAAVNISVDMATEELNALVTDVLTNHKPLVLTSSDNETVFVPADALGYVQVSGAPQRRVGFGFA</sequence>
<reference evidence="2" key="1">
    <citation type="submission" date="2016-10" db="EMBL/GenBank/DDBJ databases">
        <authorList>
            <person name="Varghese N."/>
            <person name="Submissions S."/>
        </authorList>
    </citation>
    <scope>NUCLEOTIDE SEQUENCE [LARGE SCALE GENOMIC DNA]</scope>
    <source>
        <strain evidence="2">DSM 10002</strain>
    </source>
</reference>
<evidence type="ECO:0000313" key="2">
    <source>
        <dbReference type="Proteomes" id="UP000214355"/>
    </source>
</evidence>